<name>A0ABD4A3B9_9BACI</name>
<sequence>MHIIFLFFIIPFLVIVLLFVDFYFGRKQHLQNMHIYQFPIRHSNIDIFINGTELFRQMVQDMKTARHHIHVLFYIFRDDPFGSLVLELMEKKVNEGIEVRLLIDWLGSLQFPRRRMKELRKKGIEIAFCHVPRFPFFLYTSQSRNHRKIIVIDGKIGFLGGFNIGKEYVNRDEVLNPWRDCHVRFTGEGVQDLQTQFLTDWKKATNVKMKKSNYFPVLPKGDIKHRFYSFEGKDLEEKICELLRSAKRKIVIGTPYFIPGKKAFSELKQSLKRCVDITLIVPEISDHPFIKEASYRYLRQLLKLGCKVYQYRSGFYHAKVFIIDDDICSIGTANFDKRSFYYNYEMNSVFYDRELVLRMLEIAEIDLSKSTPLHFRKLERQKFHVVLKEWIAFVLSPLL</sequence>
<proteinExistence type="predicted"/>
<evidence type="ECO:0000256" key="7">
    <source>
        <dbReference type="ARBA" id="ARBA00022989"/>
    </source>
</evidence>
<dbReference type="GO" id="GO:0005886">
    <property type="term" value="C:plasma membrane"/>
    <property type="evidence" value="ECO:0007669"/>
    <property type="project" value="UniProtKB-SubCell"/>
</dbReference>
<dbReference type="PANTHER" id="PTHR21248">
    <property type="entry name" value="CARDIOLIPIN SYNTHASE"/>
    <property type="match status" value="1"/>
</dbReference>
<evidence type="ECO:0000256" key="6">
    <source>
        <dbReference type="ARBA" id="ARBA00022737"/>
    </source>
</evidence>
<accession>A0ABD4A3B9</accession>
<evidence type="ECO:0000256" key="11">
    <source>
        <dbReference type="ARBA" id="ARBA00023264"/>
    </source>
</evidence>
<evidence type="ECO:0000256" key="10">
    <source>
        <dbReference type="ARBA" id="ARBA00023209"/>
    </source>
</evidence>
<feature type="domain" description="PLD phosphodiesterase" evidence="14">
    <location>
        <begin position="312"/>
        <end position="339"/>
    </location>
</feature>
<evidence type="ECO:0000256" key="8">
    <source>
        <dbReference type="ARBA" id="ARBA00023098"/>
    </source>
</evidence>
<dbReference type="AlphaFoldDB" id="A0ABD4A3B9"/>
<dbReference type="CDD" id="cd09112">
    <property type="entry name" value="PLDc_CLS_2"/>
    <property type="match status" value="1"/>
</dbReference>
<gene>
    <name evidence="15" type="ORF">B4167_1287</name>
</gene>
<dbReference type="CDD" id="cd09110">
    <property type="entry name" value="PLDc_CLS_1"/>
    <property type="match status" value="1"/>
</dbReference>
<dbReference type="InterPro" id="IPR001736">
    <property type="entry name" value="PLipase_D/transphosphatidylase"/>
</dbReference>
<protein>
    <recommendedName>
        <fullName evidence="12">Cardiolipin synthase</fullName>
        <ecNumber evidence="12">2.7.8.-</ecNumber>
    </recommendedName>
</protein>
<keyword evidence="9 13" id="KW-0472">Membrane</keyword>
<keyword evidence="5 13" id="KW-0812">Transmembrane</keyword>
<reference evidence="15 16" key="1">
    <citation type="submission" date="2015-01" db="EMBL/GenBank/DDBJ databases">
        <title>Draft Genome Sequences of Four Bacillus thermoamylovorans Strains, Isolated From Food Products.</title>
        <authorList>
            <person name="Krawcyk A.O."/>
            <person name="Berendsen E.M."/>
            <person name="Eijlander R.T."/>
            <person name="de Jong A."/>
            <person name="Wells-Bennik M."/>
            <person name="Kuipers O.P."/>
        </authorList>
    </citation>
    <scope>NUCLEOTIDE SEQUENCE [LARGE SCALE GENOMIC DNA]</scope>
    <source>
        <strain evidence="15 16">B4167</strain>
    </source>
</reference>
<keyword evidence="11" id="KW-1208">Phospholipid metabolism</keyword>
<dbReference type="Gene3D" id="3.30.870.10">
    <property type="entry name" value="Endonuclease Chain A"/>
    <property type="match status" value="2"/>
</dbReference>
<evidence type="ECO:0000313" key="15">
    <source>
        <dbReference type="EMBL" id="KIO70880.1"/>
    </source>
</evidence>
<evidence type="ECO:0000256" key="9">
    <source>
        <dbReference type="ARBA" id="ARBA00023136"/>
    </source>
</evidence>
<feature type="transmembrane region" description="Helical" evidence="13">
    <location>
        <begin position="6"/>
        <end position="24"/>
    </location>
</feature>
<evidence type="ECO:0000256" key="12">
    <source>
        <dbReference type="NCBIfam" id="TIGR04265"/>
    </source>
</evidence>
<keyword evidence="2" id="KW-1003">Cell membrane</keyword>
<dbReference type="NCBIfam" id="TIGR04265">
    <property type="entry name" value="bac_cardiolipin"/>
    <property type="match status" value="1"/>
</dbReference>
<dbReference type="PROSITE" id="PS50035">
    <property type="entry name" value="PLD"/>
    <property type="match status" value="2"/>
</dbReference>
<evidence type="ECO:0000256" key="1">
    <source>
        <dbReference type="ARBA" id="ARBA00004236"/>
    </source>
</evidence>
<evidence type="ECO:0000256" key="3">
    <source>
        <dbReference type="ARBA" id="ARBA00022516"/>
    </source>
</evidence>
<dbReference type="InterPro" id="IPR025202">
    <property type="entry name" value="PLD-like_dom"/>
</dbReference>
<keyword evidence="6" id="KW-0677">Repeat</keyword>
<dbReference type="EMBL" id="JXLU01000136">
    <property type="protein sequence ID" value="KIO70880.1"/>
    <property type="molecule type" value="Genomic_DNA"/>
</dbReference>
<dbReference type="GO" id="GO:0008808">
    <property type="term" value="F:cardiolipin synthase activity"/>
    <property type="evidence" value="ECO:0007669"/>
    <property type="project" value="UniProtKB-UniRule"/>
</dbReference>
<dbReference type="InterPro" id="IPR022924">
    <property type="entry name" value="Cardiolipin_synthase"/>
</dbReference>
<comment type="subcellular location">
    <subcellularLocation>
        <location evidence="1">Cell membrane</location>
    </subcellularLocation>
</comment>
<dbReference type="RefSeq" id="WP_052480415.1">
    <property type="nucleotide sequence ID" value="NZ_JAMAXM010000002.1"/>
</dbReference>
<keyword evidence="8" id="KW-0443">Lipid metabolism</keyword>
<keyword evidence="10" id="KW-0594">Phospholipid biosynthesis</keyword>
<dbReference type="PANTHER" id="PTHR21248:SF7">
    <property type="entry name" value="MINOR CARDIOLIPIN SYNTHASE CLSB"/>
    <property type="match status" value="1"/>
</dbReference>
<feature type="domain" description="PLD phosphodiesterase" evidence="14">
    <location>
        <begin position="141"/>
        <end position="168"/>
    </location>
</feature>
<dbReference type="SUPFAM" id="SSF56024">
    <property type="entry name" value="Phospholipase D/nuclease"/>
    <property type="match status" value="2"/>
</dbReference>
<evidence type="ECO:0000256" key="2">
    <source>
        <dbReference type="ARBA" id="ARBA00022475"/>
    </source>
</evidence>
<comment type="caution">
    <text evidence="15">The sequence shown here is derived from an EMBL/GenBank/DDBJ whole genome shotgun (WGS) entry which is preliminary data.</text>
</comment>
<dbReference type="FunFam" id="3.30.870.10:FF:000014">
    <property type="entry name" value="Cardiolipin synthase"/>
    <property type="match status" value="1"/>
</dbReference>
<evidence type="ECO:0000256" key="4">
    <source>
        <dbReference type="ARBA" id="ARBA00022679"/>
    </source>
</evidence>
<keyword evidence="3" id="KW-0444">Lipid biosynthesis</keyword>
<evidence type="ECO:0000259" key="14">
    <source>
        <dbReference type="PROSITE" id="PS50035"/>
    </source>
</evidence>
<organism evidence="15 16">
    <name type="scientific">Caldibacillus thermoamylovorans</name>
    <dbReference type="NCBI Taxonomy" id="35841"/>
    <lineage>
        <taxon>Bacteria</taxon>
        <taxon>Bacillati</taxon>
        <taxon>Bacillota</taxon>
        <taxon>Bacilli</taxon>
        <taxon>Bacillales</taxon>
        <taxon>Bacillaceae</taxon>
        <taxon>Caldibacillus</taxon>
    </lineage>
</organism>
<keyword evidence="7 13" id="KW-1133">Transmembrane helix</keyword>
<dbReference type="Proteomes" id="UP000032076">
    <property type="component" value="Unassembled WGS sequence"/>
</dbReference>
<dbReference type="Pfam" id="PF13091">
    <property type="entry name" value="PLDc_2"/>
    <property type="match status" value="2"/>
</dbReference>
<evidence type="ECO:0000313" key="16">
    <source>
        <dbReference type="Proteomes" id="UP000032076"/>
    </source>
</evidence>
<evidence type="ECO:0000256" key="5">
    <source>
        <dbReference type="ARBA" id="ARBA00022692"/>
    </source>
</evidence>
<keyword evidence="4" id="KW-0808">Transferase</keyword>
<evidence type="ECO:0000256" key="13">
    <source>
        <dbReference type="SAM" id="Phobius"/>
    </source>
</evidence>
<dbReference type="SMART" id="SM00155">
    <property type="entry name" value="PLDc"/>
    <property type="match status" value="2"/>
</dbReference>
<dbReference type="EC" id="2.7.8.-" evidence="12"/>
<dbReference type="GO" id="GO:0032049">
    <property type="term" value="P:cardiolipin biosynthetic process"/>
    <property type="evidence" value="ECO:0007669"/>
    <property type="project" value="UniProtKB-UniRule"/>
</dbReference>